<dbReference type="Pfam" id="PF13478">
    <property type="entry name" value="XdhC_C"/>
    <property type="match status" value="1"/>
</dbReference>
<dbReference type="PANTHER" id="PTHR30388">
    <property type="entry name" value="ALDEHYDE OXIDOREDUCTASE MOLYBDENUM COFACTOR ASSEMBLY PROTEIN"/>
    <property type="match status" value="1"/>
</dbReference>
<dbReference type="Gene3D" id="3.40.50.720">
    <property type="entry name" value="NAD(P)-binding Rossmann-like Domain"/>
    <property type="match status" value="1"/>
</dbReference>
<dbReference type="Pfam" id="PF02625">
    <property type="entry name" value="XdhC_CoxI"/>
    <property type="match status" value="1"/>
</dbReference>
<feature type="domain" description="XdhC Rossmann" evidence="2">
    <location>
        <begin position="168"/>
        <end position="285"/>
    </location>
</feature>
<dbReference type="InterPro" id="IPR003777">
    <property type="entry name" value="XdhC_CoxI"/>
</dbReference>
<reference evidence="3 4" key="1">
    <citation type="submission" date="2020-04" db="EMBL/GenBank/DDBJ databases">
        <title>Global-level population genomics: horizontal gene transfer, symbiosis and evolution in Rhizobia.</title>
        <authorList>
            <person name="Gai Y."/>
        </authorList>
    </citation>
    <scope>NUCLEOTIDE SEQUENCE [LARGE SCALE GENOMIC DNA]</scope>
    <source>
        <strain evidence="3 4">BLR33</strain>
    </source>
</reference>
<dbReference type="PANTHER" id="PTHR30388:SF4">
    <property type="entry name" value="MOLYBDENUM COFACTOR INSERTION CHAPERONE PAOD"/>
    <property type="match status" value="1"/>
</dbReference>
<evidence type="ECO:0000313" key="3">
    <source>
        <dbReference type="EMBL" id="MBX5088334.1"/>
    </source>
</evidence>
<keyword evidence="4" id="KW-1185">Reference proteome</keyword>
<proteinExistence type="predicted"/>
<organism evidence="3 4">
    <name type="scientific">Rhizobium lentis</name>
    <dbReference type="NCBI Taxonomy" id="1138194"/>
    <lineage>
        <taxon>Bacteria</taxon>
        <taxon>Pseudomonadati</taxon>
        <taxon>Pseudomonadota</taxon>
        <taxon>Alphaproteobacteria</taxon>
        <taxon>Hyphomicrobiales</taxon>
        <taxon>Rhizobiaceae</taxon>
        <taxon>Rhizobium/Agrobacterium group</taxon>
        <taxon>Rhizobium</taxon>
    </lineage>
</organism>
<dbReference type="Proteomes" id="UP000770629">
    <property type="component" value="Unassembled WGS sequence"/>
</dbReference>
<evidence type="ECO:0000313" key="4">
    <source>
        <dbReference type="Proteomes" id="UP000770629"/>
    </source>
</evidence>
<evidence type="ECO:0000259" key="2">
    <source>
        <dbReference type="Pfam" id="PF13478"/>
    </source>
</evidence>
<evidence type="ECO:0000259" key="1">
    <source>
        <dbReference type="Pfam" id="PF02625"/>
    </source>
</evidence>
<accession>A0ABS7IFV6</accession>
<sequence>MRAPFRAFESDNPADILRFAVDAHGEGGVALAILTDIRGGASRSLGSYMAIAKDGRYCGYVSGGCVEAAVASEALKAIRDGRDRVVLFGNGSPFFDLVLPCGGGITVTIHVVKEAAAIKLALKRLSIREAAVLCYDSVNKCLYCSSHRRRAGWNADLFSTIFTPATRLIISGNSLETHAVQRVAGAAGFDVLLDQDAPAKILDRYCAVVLLHHDLDREENLLRVALRSDAFYIGALGSIRTHRQREARLAGEFASDAIARIKAPVGIFGPTRDATTLALSVIADVAASRLALFG</sequence>
<dbReference type="EMBL" id="JABDYF010000001">
    <property type="protein sequence ID" value="MBX5088334.1"/>
    <property type="molecule type" value="Genomic_DNA"/>
</dbReference>
<name>A0ABS7IFV6_9HYPH</name>
<protein>
    <submittedName>
        <fullName evidence="3">XdhC family protein</fullName>
    </submittedName>
</protein>
<comment type="caution">
    <text evidence="3">The sequence shown here is derived from an EMBL/GenBank/DDBJ whole genome shotgun (WGS) entry which is preliminary data.</text>
</comment>
<dbReference type="InterPro" id="IPR052698">
    <property type="entry name" value="MoCofactor_Util/Proc"/>
</dbReference>
<feature type="domain" description="XdhC- CoxI" evidence="1">
    <location>
        <begin position="28"/>
        <end position="88"/>
    </location>
</feature>
<gene>
    <name evidence="3" type="ORF">HJB60_03975</name>
</gene>
<dbReference type="InterPro" id="IPR027051">
    <property type="entry name" value="XdhC_Rossmann_dom"/>
</dbReference>